<evidence type="ECO:0000313" key="6">
    <source>
        <dbReference type="Proteomes" id="UP000250557"/>
    </source>
</evidence>
<dbReference type="InterPro" id="IPR007837">
    <property type="entry name" value="DinB"/>
</dbReference>
<evidence type="ECO:0000313" key="5">
    <source>
        <dbReference type="EMBL" id="QTE53324.1"/>
    </source>
</evidence>
<dbReference type="InterPro" id="IPR034660">
    <property type="entry name" value="DinB/YfiT-like"/>
</dbReference>
<reference evidence="5 7" key="2">
    <citation type="submission" date="2021-03" db="EMBL/GenBank/DDBJ databases">
        <title>Mucilaginibacter strains isolated from gold and copper mining confer multi heavy-metal resistance.</title>
        <authorList>
            <person name="Li Y."/>
        </authorList>
    </citation>
    <scope>NUCLEOTIDE SEQUENCE [LARGE SCALE GENOMIC DNA]</scope>
    <source>
        <strain evidence="5 7">P2-4</strain>
    </source>
</reference>
<keyword evidence="2 3" id="KW-0479">Metal-binding</keyword>
<evidence type="ECO:0000256" key="3">
    <source>
        <dbReference type="PIRSR" id="PIRSR607837-1"/>
    </source>
</evidence>
<reference evidence="4 6" key="1">
    <citation type="submission" date="2019-08" db="EMBL/GenBank/DDBJ databases">
        <title>Comparative genome analysis confer to the adaptation heavy metal polluted environment.</title>
        <authorList>
            <person name="Li Y."/>
        </authorList>
    </citation>
    <scope>NUCLEOTIDE SEQUENCE [LARGE SCALE GENOMIC DNA]</scope>
    <source>
        <strain evidence="4 6">P2</strain>
    </source>
</reference>
<feature type="binding site" evidence="3">
    <location>
        <position position="150"/>
    </location>
    <ligand>
        <name>a divalent metal cation</name>
        <dbReference type="ChEBI" id="CHEBI:60240"/>
    </ligand>
</feature>
<evidence type="ECO:0000256" key="1">
    <source>
        <dbReference type="ARBA" id="ARBA00008635"/>
    </source>
</evidence>
<name>A0AAE6JF56_9SPHI</name>
<evidence type="ECO:0000313" key="4">
    <source>
        <dbReference type="EMBL" id="QEM04193.1"/>
    </source>
</evidence>
<dbReference type="Gene3D" id="1.20.120.450">
    <property type="entry name" value="dinb family like domain"/>
    <property type="match status" value="1"/>
</dbReference>
<accession>A0AAE6JF56</accession>
<protein>
    <submittedName>
        <fullName evidence="4">Damage-inducible protein DinB</fullName>
    </submittedName>
</protein>
<dbReference type="GO" id="GO:0046872">
    <property type="term" value="F:metal ion binding"/>
    <property type="evidence" value="ECO:0007669"/>
    <property type="project" value="UniProtKB-KW"/>
</dbReference>
<dbReference type="Proteomes" id="UP000250557">
    <property type="component" value="Chromosome"/>
</dbReference>
<dbReference type="RefSeq" id="WP_112654949.1">
    <property type="nucleotide sequence ID" value="NZ_CP043451.1"/>
</dbReference>
<dbReference type="EMBL" id="CP043451">
    <property type="protein sequence ID" value="QEM04193.1"/>
    <property type="molecule type" value="Genomic_DNA"/>
</dbReference>
<evidence type="ECO:0000256" key="2">
    <source>
        <dbReference type="ARBA" id="ARBA00022723"/>
    </source>
</evidence>
<evidence type="ECO:0000313" key="7">
    <source>
        <dbReference type="Proteomes" id="UP000663940"/>
    </source>
</evidence>
<dbReference type="Pfam" id="PF05163">
    <property type="entry name" value="DinB"/>
    <property type="match status" value="1"/>
</dbReference>
<dbReference type="AlphaFoldDB" id="A0AAE6JF56"/>
<dbReference type="Proteomes" id="UP000663940">
    <property type="component" value="Chromosome"/>
</dbReference>
<organism evidence="4 6">
    <name type="scientific">Mucilaginibacter rubeus</name>
    <dbReference type="NCBI Taxonomy" id="2027860"/>
    <lineage>
        <taxon>Bacteria</taxon>
        <taxon>Pseudomonadati</taxon>
        <taxon>Bacteroidota</taxon>
        <taxon>Sphingobacteriia</taxon>
        <taxon>Sphingobacteriales</taxon>
        <taxon>Sphingobacteriaceae</taxon>
        <taxon>Mucilaginibacter</taxon>
    </lineage>
</organism>
<proteinExistence type="inferred from homology"/>
<gene>
    <name evidence="4" type="ORF">DIU31_011980</name>
    <name evidence="5" type="ORF">J3L21_15615</name>
</gene>
<keyword evidence="7" id="KW-1185">Reference proteome</keyword>
<comment type="similarity">
    <text evidence="1">Belongs to the DinB family.</text>
</comment>
<dbReference type="SUPFAM" id="SSF109854">
    <property type="entry name" value="DinB/YfiT-like putative metalloenzymes"/>
    <property type="match status" value="1"/>
</dbReference>
<sequence>METNAIQQPTTEAPVYTPDQFLQGWLGQRRVTRRLIEAFPEEALFNYSIGGMRPFSEMVKEIISMSGPGVKGLATNDWTSIAGLDHHTGKIEAHSKNDLLRLWDDATEAITTYWAQIPVQRFQETVLAFGQYEGVGNSIIQYIIDNEIHHRGQAYVYLRSLGIEPPAFYDRS</sequence>
<dbReference type="EMBL" id="CP071880">
    <property type="protein sequence ID" value="QTE53324.1"/>
    <property type="molecule type" value="Genomic_DNA"/>
</dbReference>